<reference evidence="16" key="1">
    <citation type="submission" date="2014-08" db="EMBL/GenBank/DDBJ databases">
        <authorList>
            <person name="Senf B."/>
            <person name="Petzold A."/>
            <person name="Downie B.R."/>
            <person name="Koch P."/>
            <person name="Platzer M."/>
        </authorList>
    </citation>
    <scope>NUCLEOTIDE SEQUENCE [LARGE SCALE GENOMIC DNA]</scope>
    <source>
        <strain evidence="16">GRZ</strain>
    </source>
</reference>
<evidence type="ECO:0000256" key="7">
    <source>
        <dbReference type="ARBA" id="ARBA00023157"/>
    </source>
</evidence>
<evidence type="ECO:0000256" key="3">
    <source>
        <dbReference type="ARBA" id="ARBA00022692"/>
    </source>
</evidence>
<dbReference type="PANTHER" id="PTHR23037:SF22">
    <property type="entry name" value="CYTOKINE RECEPTOR COMMON SUBUNIT BETA"/>
    <property type="match status" value="1"/>
</dbReference>
<dbReference type="Gene3D" id="2.60.40.10">
    <property type="entry name" value="Immunoglobulins"/>
    <property type="match status" value="2"/>
</dbReference>
<comment type="similarity">
    <text evidence="2">Belongs to the type I cytokine receptor family. Type 4 subfamily.</text>
</comment>
<dbReference type="GeneTree" id="ENSGT00940000177422"/>
<gene>
    <name evidence="16" type="primary">il2rb</name>
    <name evidence="14" type="ORF">G4P62_003330</name>
</gene>
<feature type="compositionally biased region" description="Pro residues" evidence="10">
    <location>
        <begin position="465"/>
        <end position="474"/>
    </location>
</feature>
<evidence type="ECO:0000256" key="1">
    <source>
        <dbReference type="ARBA" id="ARBA00004479"/>
    </source>
</evidence>
<evidence type="ECO:0000256" key="4">
    <source>
        <dbReference type="ARBA" id="ARBA00022729"/>
    </source>
</evidence>
<dbReference type="Proteomes" id="UP000694548">
    <property type="component" value="Chromosome sgr03"/>
</dbReference>
<dbReference type="AlphaFoldDB" id="A0A8C6KHW3"/>
<dbReference type="PROSITE" id="PS50853">
    <property type="entry name" value="FN3"/>
    <property type="match status" value="1"/>
</dbReference>
<dbReference type="SUPFAM" id="SSF49265">
    <property type="entry name" value="Fibronectin type III"/>
    <property type="match status" value="1"/>
</dbReference>
<feature type="region of interest" description="Disordered" evidence="10">
    <location>
        <begin position="463"/>
        <end position="511"/>
    </location>
</feature>
<accession>A0A8C6KHW3</accession>
<dbReference type="InterPro" id="IPR040951">
    <property type="entry name" value="IL2RB_N1"/>
</dbReference>
<sequence length="528" mass="59123">MRWPLLLLLVVLIQMNRARSHRHPPEELFCTNDFVNNVSCVWTGSWSGLGSDCRISGQKYFWILKTKKRTTIDEDCTVHQQENSPPGCSFVFAQTKFSGSDVIPNINMTCDGRLIQNLTEYRPRDHIKMHPPEAPRINRTVNDTWISWNLTGPVSDLFRSEFDFIVQVKRSDQSWAESMNLSSHEQNLKLPVWDLKGLLEIRVKVRPVNRNNSHWSDWSPTTSWEGEMDNNTQHDWISLTLIEIFLVLIFVVVVLILYKSFRTCRHLEDKPVPNPSKFFKNLNEEDLKKWLNPLSAPESFIVAPPCDISPVDVCESGGAGVPSPSSSYSYTNALLQSKNPSSYASDSSGIVDNSSSLSSFSNMGYFMSSSSSGSAGTNPNPAYFLYHDLPDNHIHHPSLFDEFSSGTGYESLKREPESPDSGFGIMEDDDKDTCPEHTDVVNNPSSHFLLLPLNFPMCSIISSSPAPPPSPPPGAQISSDSEEEHVFETAAAGSTASMCRSSSMPTEPFKSDYMTLKELQATFSNKSI</sequence>
<dbReference type="RefSeq" id="XP_015800898.3">
    <property type="nucleotide sequence ID" value="XM_015945412.3"/>
</dbReference>
<comment type="subcellular location">
    <subcellularLocation>
        <location evidence="1">Membrane</location>
        <topology evidence="1">Single-pass type I membrane protein</topology>
    </subcellularLocation>
</comment>
<evidence type="ECO:0000256" key="9">
    <source>
        <dbReference type="ARBA" id="ARBA00023180"/>
    </source>
</evidence>
<evidence type="ECO:0000256" key="2">
    <source>
        <dbReference type="ARBA" id="ARBA00008280"/>
    </source>
</evidence>
<organism evidence="16 17">
    <name type="scientific">Nothobranchius furzeri</name>
    <name type="common">Turquoise killifish</name>
    <dbReference type="NCBI Taxonomy" id="105023"/>
    <lineage>
        <taxon>Eukaryota</taxon>
        <taxon>Metazoa</taxon>
        <taxon>Chordata</taxon>
        <taxon>Craniata</taxon>
        <taxon>Vertebrata</taxon>
        <taxon>Euteleostomi</taxon>
        <taxon>Actinopterygii</taxon>
        <taxon>Neopterygii</taxon>
        <taxon>Teleostei</taxon>
        <taxon>Neoteleostei</taxon>
        <taxon>Acanthomorphata</taxon>
        <taxon>Ovalentaria</taxon>
        <taxon>Atherinomorphae</taxon>
        <taxon>Cyprinodontiformes</taxon>
        <taxon>Nothobranchiidae</taxon>
        <taxon>Nothobranchius</taxon>
    </lineage>
</organism>
<evidence type="ECO:0000313" key="14">
    <source>
        <dbReference type="EMBL" id="KAF7220792.1"/>
    </source>
</evidence>
<dbReference type="KEGG" id="nfu:107376356"/>
<evidence type="ECO:0000313" key="16">
    <source>
        <dbReference type="Ensembl" id="ENSNFUP00015005934.1"/>
    </source>
</evidence>
<dbReference type="Proteomes" id="UP000822369">
    <property type="component" value="Chromosome 6"/>
</dbReference>
<evidence type="ECO:0000256" key="11">
    <source>
        <dbReference type="SAM" id="Phobius"/>
    </source>
</evidence>
<feature type="domain" description="Fibronectin type-III" evidence="13">
    <location>
        <begin position="131"/>
        <end position="226"/>
    </location>
</feature>
<evidence type="ECO:0000313" key="17">
    <source>
        <dbReference type="Proteomes" id="UP000694548"/>
    </source>
</evidence>
<dbReference type="GeneID" id="107376356"/>
<evidence type="ECO:0000256" key="6">
    <source>
        <dbReference type="ARBA" id="ARBA00023136"/>
    </source>
</evidence>
<dbReference type="GO" id="GO:0009897">
    <property type="term" value="C:external side of plasma membrane"/>
    <property type="evidence" value="ECO:0007669"/>
    <property type="project" value="TreeGrafter"/>
</dbReference>
<dbReference type="OrthoDB" id="9419853at2759"/>
<keyword evidence="7" id="KW-1015">Disulfide bond</keyword>
<dbReference type="PANTHER" id="PTHR23037">
    <property type="entry name" value="CYTOKINE RECEPTOR"/>
    <property type="match status" value="1"/>
</dbReference>
<dbReference type="GO" id="GO:0004896">
    <property type="term" value="F:cytokine receptor activity"/>
    <property type="evidence" value="ECO:0007669"/>
    <property type="project" value="TreeGrafter"/>
</dbReference>
<keyword evidence="5 11" id="KW-1133">Transmembrane helix</keyword>
<keyword evidence="8" id="KW-0675">Receptor</keyword>
<dbReference type="Ensembl" id="ENSNFUT00015006255.1">
    <property type="protein sequence ID" value="ENSNFUP00015005934.1"/>
    <property type="gene ID" value="ENSNFUG00015002975.1"/>
</dbReference>
<dbReference type="InterPro" id="IPR036116">
    <property type="entry name" value="FN3_sf"/>
</dbReference>
<feature type="signal peptide" evidence="12">
    <location>
        <begin position="1"/>
        <end position="20"/>
    </location>
</feature>
<feature type="chain" id="PRO_5044681212" evidence="12">
    <location>
        <begin position="21"/>
        <end position="528"/>
    </location>
</feature>
<reference evidence="16" key="3">
    <citation type="submission" date="2025-05" db="UniProtKB">
        <authorList>
            <consortium name="Ensembl"/>
        </authorList>
    </citation>
    <scope>IDENTIFICATION</scope>
</reference>
<dbReference type="InterPro" id="IPR003961">
    <property type="entry name" value="FN3_dom"/>
</dbReference>
<proteinExistence type="inferred from homology"/>
<evidence type="ECO:0000313" key="15">
    <source>
        <dbReference type="EMBL" id="KAF7220794.1"/>
    </source>
</evidence>
<protein>
    <submittedName>
        <fullName evidence="16">Interleukin-2 receptor subunit beta-like</fullName>
    </submittedName>
    <submittedName>
        <fullName evidence="15">Transcript variant X1</fullName>
    </submittedName>
    <submittedName>
        <fullName evidence="14">Transcript variant X2</fullName>
    </submittedName>
</protein>
<keyword evidence="17" id="KW-1185">Reference proteome</keyword>
<dbReference type="EMBL" id="JAAVVJ010000006">
    <property type="protein sequence ID" value="KAF7220792.1"/>
    <property type="molecule type" value="Genomic_DNA"/>
</dbReference>
<keyword evidence="6 11" id="KW-0472">Membrane</keyword>
<keyword evidence="4 12" id="KW-0732">Signal</keyword>
<dbReference type="RefSeq" id="XP_070398184.1">
    <property type="nucleotide sequence ID" value="XM_070542083.1"/>
</dbReference>
<dbReference type="InterPro" id="IPR013783">
    <property type="entry name" value="Ig-like_fold"/>
</dbReference>
<feature type="transmembrane region" description="Helical" evidence="11">
    <location>
        <begin position="236"/>
        <end position="258"/>
    </location>
</feature>
<keyword evidence="3 11" id="KW-0812">Transmembrane</keyword>
<evidence type="ECO:0000256" key="8">
    <source>
        <dbReference type="ARBA" id="ARBA00023170"/>
    </source>
</evidence>
<keyword evidence="9" id="KW-0325">Glycoprotein</keyword>
<evidence type="ECO:0000256" key="10">
    <source>
        <dbReference type="SAM" id="MobiDB-lite"/>
    </source>
</evidence>
<feature type="compositionally biased region" description="Polar residues" evidence="10">
    <location>
        <begin position="492"/>
        <end position="505"/>
    </location>
</feature>
<evidence type="ECO:0000256" key="5">
    <source>
        <dbReference type="ARBA" id="ARBA00022989"/>
    </source>
</evidence>
<name>A0A8C6KHW3_NOTFU</name>
<evidence type="ECO:0000256" key="12">
    <source>
        <dbReference type="SAM" id="SignalP"/>
    </source>
</evidence>
<dbReference type="EMBL" id="JAAVVJ010000006">
    <property type="protein sequence ID" value="KAF7220794.1"/>
    <property type="molecule type" value="Genomic_DNA"/>
</dbReference>
<dbReference type="GO" id="GO:0016064">
    <property type="term" value="P:immunoglobulin mediated immune response"/>
    <property type="evidence" value="ECO:0007669"/>
    <property type="project" value="TreeGrafter"/>
</dbReference>
<dbReference type="Pfam" id="PF18707">
    <property type="entry name" value="IL2RB_N1"/>
    <property type="match status" value="1"/>
</dbReference>
<dbReference type="OMA" id="QTSCFTN"/>
<reference evidence="14" key="2">
    <citation type="submission" date="2020-03" db="EMBL/GenBank/DDBJ databases">
        <title>Intra-Species Differences in Population Size shape Life History and Genome Evolution.</title>
        <authorList>
            <person name="Willemsen D."/>
            <person name="Cui R."/>
            <person name="Valenzano D.R."/>
        </authorList>
    </citation>
    <scope>NUCLEOTIDE SEQUENCE</scope>
    <source>
        <strain evidence="14">GRZ</strain>
        <tissue evidence="14">Whole</tissue>
    </source>
</reference>
<evidence type="ECO:0000259" key="13">
    <source>
        <dbReference type="PROSITE" id="PS50853"/>
    </source>
</evidence>